<proteinExistence type="predicted"/>
<dbReference type="Pfam" id="PF13410">
    <property type="entry name" value="GST_C_2"/>
    <property type="match status" value="1"/>
</dbReference>
<dbReference type="SUPFAM" id="SSF47616">
    <property type="entry name" value="GST C-terminal domain-like"/>
    <property type="match status" value="1"/>
</dbReference>
<dbReference type="InterPro" id="IPR040079">
    <property type="entry name" value="Glutathione_S-Trfase"/>
</dbReference>
<dbReference type="EMBL" id="CP011568">
    <property type="protein sequence ID" value="AKJ70021.1"/>
    <property type="molecule type" value="Genomic_DNA"/>
</dbReference>
<dbReference type="AlphaFoldDB" id="A0A0G3EZ77"/>
<dbReference type="STRING" id="445709.ABW99_19205"/>
<accession>A0A0G3EZ77</accession>
<dbReference type="Pfam" id="PF13409">
    <property type="entry name" value="GST_N_2"/>
    <property type="match status" value="1"/>
</dbReference>
<dbReference type="GO" id="GO:0005737">
    <property type="term" value="C:cytoplasm"/>
    <property type="evidence" value="ECO:0007669"/>
    <property type="project" value="TreeGrafter"/>
</dbReference>
<dbReference type="Gene3D" id="3.40.30.10">
    <property type="entry name" value="Glutaredoxin"/>
    <property type="match status" value="1"/>
</dbReference>
<dbReference type="PROSITE" id="PS50404">
    <property type="entry name" value="GST_NTER"/>
    <property type="match status" value="1"/>
</dbReference>
<dbReference type="CDD" id="cd03049">
    <property type="entry name" value="GST_N_3"/>
    <property type="match status" value="1"/>
</dbReference>
<dbReference type="PANTHER" id="PTHR43968">
    <property type="match status" value="1"/>
</dbReference>
<organism evidence="3 4">
    <name type="scientific">Pandoraea thiooxydans</name>
    <dbReference type="NCBI Taxonomy" id="445709"/>
    <lineage>
        <taxon>Bacteria</taxon>
        <taxon>Pseudomonadati</taxon>
        <taxon>Pseudomonadota</taxon>
        <taxon>Betaproteobacteria</taxon>
        <taxon>Burkholderiales</taxon>
        <taxon>Burkholderiaceae</taxon>
        <taxon>Pandoraea</taxon>
    </lineage>
</organism>
<keyword evidence="3" id="KW-0808">Transferase</keyword>
<dbReference type="KEGG" id="ptx:ABW99_19205"/>
<dbReference type="Gene3D" id="1.20.1050.10">
    <property type="match status" value="1"/>
</dbReference>
<protein>
    <submittedName>
        <fullName evidence="3">Glutathione S-transferase</fullName>
    </submittedName>
</protein>
<dbReference type="InterPro" id="IPR010987">
    <property type="entry name" value="Glutathione-S-Trfase_C-like"/>
</dbReference>
<dbReference type="PROSITE" id="PS50405">
    <property type="entry name" value="GST_CTER"/>
    <property type="match status" value="1"/>
</dbReference>
<evidence type="ECO:0000259" key="2">
    <source>
        <dbReference type="PROSITE" id="PS50405"/>
    </source>
</evidence>
<dbReference type="GO" id="GO:0016740">
    <property type="term" value="F:transferase activity"/>
    <property type="evidence" value="ECO:0007669"/>
    <property type="project" value="UniProtKB-KW"/>
</dbReference>
<feature type="domain" description="GST C-terminal" evidence="2">
    <location>
        <begin position="83"/>
        <end position="204"/>
    </location>
</feature>
<dbReference type="SFLD" id="SFLDS00019">
    <property type="entry name" value="Glutathione_Transferase_(cytos"/>
    <property type="match status" value="1"/>
</dbReference>
<gene>
    <name evidence="3" type="ORF">ABW99_19205</name>
</gene>
<dbReference type="OrthoDB" id="8634103at2"/>
<feature type="domain" description="GST N-terminal" evidence="1">
    <location>
        <begin position="1"/>
        <end position="78"/>
    </location>
</feature>
<dbReference type="SFLD" id="SFLDG00358">
    <property type="entry name" value="Main_(cytGST)"/>
    <property type="match status" value="1"/>
</dbReference>
<reference evidence="4" key="1">
    <citation type="submission" date="2015-06" db="EMBL/GenBank/DDBJ databases">
        <authorList>
            <person name="Lim Y.L."/>
            <person name="Ee R."/>
            <person name="Yong D."/>
            <person name="How K.Y."/>
            <person name="Yin W.F."/>
            <person name="Chan K.G."/>
        </authorList>
    </citation>
    <scope>NUCLEOTIDE SEQUENCE [LARGE SCALE GENOMIC DNA]</scope>
    <source>
        <strain evidence="4">DSM 25325</strain>
    </source>
</reference>
<dbReference type="Proteomes" id="UP000036700">
    <property type="component" value="Chromosome"/>
</dbReference>
<dbReference type="InterPro" id="IPR004045">
    <property type="entry name" value="Glutathione_S-Trfase_N"/>
</dbReference>
<dbReference type="RefSeq" id="WP_047215928.1">
    <property type="nucleotide sequence ID" value="NZ_CP011568.3"/>
</dbReference>
<name>A0A0G3EZ77_9BURK</name>
<evidence type="ECO:0000313" key="4">
    <source>
        <dbReference type="Proteomes" id="UP000036700"/>
    </source>
</evidence>
<dbReference type="CDD" id="cd03205">
    <property type="entry name" value="GST_C_6"/>
    <property type="match status" value="1"/>
</dbReference>
<dbReference type="PANTHER" id="PTHR43968:SF6">
    <property type="entry name" value="GLUTATHIONE S-TRANSFERASE OMEGA"/>
    <property type="match status" value="1"/>
</dbReference>
<sequence length="204" mass="22974">MKLIGSLTSPYVRKVRIVMVEKKIDYQFVLEDPWAPDSHVRDANPLGKIPCLIMEDGEAMFDSRVICEYLDTLTPVGKLIPPSGRERAEVRCWEALADGVLDATVLIRLEGKFHEPEHRSQAWLDRQRDKIETSLHAMANGLGERPWCAGNHLSLADLAVGCALGYLDLRAPDIAWRASHPALGKYFERLSQRQSFIDTQPPQA</sequence>
<dbReference type="InterPro" id="IPR036282">
    <property type="entry name" value="Glutathione-S-Trfase_C_sf"/>
</dbReference>
<dbReference type="PATRIC" id="fig|445709.3.peg.4034"/>
<evidence type="ECO:0000313" key="3">
    <source>
        <dbReference type="EMBL" id="AKJ70021.1"/>
    </source>
</evidence>
<evidence type="ECO:0000259" key="1">
    <source>
        <dbReference type="PROSITE" id="PS50404"/>
    </source>
</evidence>
<dbReference type="SUPFAM" id="SSF52833">
    <property type="entry name" value="Thioredoxin-like"/>
    <property type="match status" value="1"/>
</dbReference>
<keyword evidence="4" id="KW-1185">Reference proteome</keyword>
<dbReference type="InterPro" id="IPR036249">
    <property type="entry name" value="Thioredoxin-like_sf"/>
</dbReference>
<dbReference type="NCBIfam" id="NF007682">
    <property type="entry name" value="PRK10357.1"/>
    <property type="match status" value="1"/>
</dbReference>
<dbReference type="InterPro" id="IPR050983">
    <property type="entry name" value="GST_Omega/HSP26"/>
</dbReference>